<dbReference type="InterPro" id="IPR019011">
    <property type="entry name" value="Cryptic/Cripto_CFC-dom"/>
</dbReference>
<feature type="signal peptide" evidence="7">
    <location>
        <begin position="1"/>
        <end position="26"/>
    </location>
</feature>
<dbReference type="GO" id="GO:0007165">
    <property type="term" value="P:signal transduction"/>
    <property type="evidence" value="ECO:0007669"/>
    <property type="project" value="UniProtKB-ARBA"/>
</dbReference>
<keyword evidence="2 5" id="KW-0245">EGF-like domain</keyword>
<dbReference type="InterPro" id="IPR000742">
    <property type="entry name" value="EGF"/>
</dbReference>
<feature type="disulfide bond" evidence="5">
    <location>
        <begin position="82"/>
        <end position="91"/>
    </location>
</feature>
<comment type="caution">
    <text evidence="5">Lacks conserved residue(s) required for the propagation of feature annotation.</text>
</comment>
<evidence type="ECO:0000256" key="5">
    <source>
        <dbReference type="PROSITE-ProRule" id="PRU00076"/>
    </source>
</evidence>
<dbReference type="PROSITE" id="PS00022">
    <property type="entry name" value="EGF_1"/>
    <property type="match status" value="1"/>
</dbReference>
<reference evidence="9 10" key="1">
    <citation type="submission" date="2024-04" db="EMBL/GenBank/DDBJ databases">
        <authorList>
            <consortium name="Genoscope - CEA"/>
            <person name="William W."/>
        </authorList>
    </citation>
    <scope>NUCLEOTIDE SEQUENCE [LARGE SCALE GENOMIC DNA]</scope>
</reference>
<comment type="similarity">
    <text evidence="1">Belongs to the EGF-CFC (Cripto-1/FRL1/Cryptic) family.</text>
</comment>
<evidence type="ECO:0000256" key="4">
    <source>
        <dbReference type="ARBA" id="ARBA00023180"/>
    </source>
</evidence>
<evidence type="ECO:0000256" key="1">
    <source>
        <dbReference type="ARBA" id="ARBA00007384"/>
    </source>
</evidence>
<feature type="compositionally biased region" description="Low complexity" evidence="6">
    <location>
        <begin position="42"/>
        <end position="57"/>
    </location>
</feature>
<accession>A0AAV2IF72</accession>
<dbReference type="PROSITE" id="PS50026">
    <property type="entry name" value="EGF_3"/>
    <property type="match status" value="1"/>
</dbReference>
<feature type="chain" id="PRO_5043506044" description="EGF-like domain-containing protein" evidence="7">
    <location>
        <begin position="27"/>
        <end position="231"/>
    </location>
</feature>
<comment type="caution">
    <text evidence="9">The sequence shown here is derived from an EMBL/GenBank/DDBJ whole genome shotgun (WGS) entry which is preliminary data.</text>
</comment>
<dbReference type="Proteomes" id="UP001497497">
    <property type="component" value="Unassembled WGS sequence"/>
</dbReference>
<keyword evidence="10" id="KW-1185">Reference proteome</keyword>
<dbReference type="CDD" id="cd00054">
    <property type="entry name" value="EGF_CA"/>
    <property type="match status" value="1"/>
</dbReference>
<proteinExistence type="inferred from homology"/>
<evidence type="ECO:0000259" key="8">
    <source>
        <dbReference type="PROSITE" id="PS50026"/>
    </source>
</evidence>
<keyword evidence="3 5" id="KW-1015">Disulfide bond</keyword>
<dbReference type="SUPFAM" id="SSF57196">
    <property type="entry name" value="EGF/Laminin"/>
    <property type="match status" value="2"/>
</dbReference>
<dbReference type="Pfam" id="PF09443">
    <property type="entry name" value="CFC"/>
    <property type="match status" value="1"/>
</dbReference>
<feature type="region of interest" description="Disordered" evidence="6">
    <location>
        <begin position="42"/>
        <end position="63"/>
    </location>
</feature>
<sequence length="231" mass="26186">MDYLHVLWLMMPILAWMLASMADSAAEMLKKDKSNSSSMILQSLSSPTSRPSSTQRSYVRSGDKNDCCDNGGICVMGVFCHCPDKFYGFRCEFERRPCGVVAHAQWVRMGCNLCRCFDAELYCLPRVYGGCDDKPIKEHIDISDYPDDMEIFPNDETTSSSPFNQQNAYDDYDDDSFYTYDNSDDSKRNGKHGSSGSHTHSSSTRTWLTWTLVSILFTKLLNMLLRISSPS</sequence>
<evidence type="ECO:0000256" key="3">
    <source>
        <dbReference type="ARBA" id="ARBA00023157"/>
    </source>
</evidence>
<keyword evidence="4" id="KW-0325">Glycoprotein</keyword>
<dbReference type="AlphaFoldDB" id="A0AAV2IF72"/>
<gene>
    <name evidence="9" type="ORF">GSLYS_00019034001</name>
</gene>
<evidence type="ECO:0000256" key="6">
    <source>
        <dbReference type="SAM" id="MobiDB-lite"/>
    </source>
</evidence>
<organism evidence="9 10">
    <name type="scientific">Lymnaea stagnalis</name>
    <name type="common">Great pond snail</name>
    <name type="synonym">Helix stagnalis</name>
    <dbReference type="NCBI Taxonomy" id="6523"/>
    <lineage>
        <taxon>Eukaryota</taxon>
        <taxon>Metazoa</taxon>
        <taxon>Spiralia</taxon>
        <taxon>Lophotrochozoa</taxon>
        <taxon>Mollusca</taxon>
        <taxon>Gastropoda</taxon>
        <taxon>Heterobranchia</taxon>
        <taxon>Euthyneura</taxon>
        <taxon>Panpulmonata</taxon>
        <taxon>Hygrophila</taxon>
        <taxon>Lymnaeoidea</taxon>
        <taxon>Lymnaeidae</taxon>
        <taxon>Lymnaea</taxon>
    </lineage>
</organism>
<evidence type="ECO:0000313" key="9">
    <source>
        <dbReference type="EMBL" id="CAL1545551.1"/>
    </source>
</evidence>
<dbReference type="EMBL" id="CAXITT010000721">
    <property type="protein sequence ID" value="CAL1545551.1"/>
    <property type="molecule type" value="Genomic_DNA"/>
</dbReference>
<evidence type="ECO:0000313" key="10">
    <source>
        <dbReference type="Proteomes" id="UP001497497"/>
    </source>
</evidence>
<feature type="domain" description="EGF-like" evidence="8">
    <location>
        <begin position="63"/>
        <end position="92"/>
    </location>
</feature>
<evidence type="ECO:0000256" key="7">
    <source>
        <dbReference type="SAM" id="SignalP"/>
    </source>
</evidence>
<keyword evidence="7" id="KW-0732">Signal</keyword>
<protein>
    <recommendedName>
        <fullName evidence="8">EGF-like domain-containing protein</fullName>
    </recommendedName>
</protein>
<evidence type="ECO:0000256" key="2">
    <source>
        <dbReference type="ARBA" id="ARBA00022536"/>
    </source>
</evidence>
<name>A0AAV2IF72_LYMST</name>